<comment type="caution">
    <text evidence="2">The sequence shown here is derived from an EMBL/GenBank/DDBJ whole genome shotgun (WGS) entry which is preliminary data.</text>
</comment>
<feature type="region of interest" description="Disordered" evidence="1">
    <location>
        <begin position="69"/>
        <end position="136"/>
    </location>
</feature>
<dbReference type="Proteomes" id="UP000800093">
    <property type="component" value="Unassembled WGS sequence"/>
</dbReference>
<dbReference type="AlphaFoldDB" id="A0A9P4K3M4"/>
<proteinExistence type="predicted"/>
<keyword evidence="3" id="KW-1185">Reference proteome</keyword>
<accession>A0A9P4K3M4</accession>
<organism evidence="2 3">
    <name type="scientific">Lojkania enalia</name>
    <dbReference type="NCBI Taxonomy" id="147567"/>
    <lineage>
        <taxon>Eukaryota</taxon>
        <taxon>Fungi</taxon>
        <taxon>Dikarya</taxon>
        <taxon>Ascomycota</taxon>
        <taxon>Pezizomycotina</taxon>
        <taxon>Dothideomycetes</taxon>
        <taxon>Pleosporomycetidae</taxon>
        <taxon>Pleosporales</taxon>
        <taxon>Pleosporales incertae sedis</taxon>
        <taxon>Lojkania</taxon>
    </lineage>
</organism>
<name>A0A9P4K3M4_9PLEO</name>
<dbReference type="EMBL" id="ML986675">
    <property type="protein sequence ID" value="KAF2260687.1"/>
    <property type="molecule type" value="Genomic_DNA"/>
</dbReference>
<sequence length="344" mass="37099">MPTTFMLSRQCLFYRCLPLILLYLYHVRYARLLVLQNLSQLGSRLRAPINADILDLYAPLAIFPNSSALSSTRNPLNSKSYSPNCTGKPGPTARNRKKSPSQPSPWSNPRKRVESSWPPVGNGSGKPACFLSNPQTNSSTTTAWLKLAAESRPRPTRSWHPLYLTPRLTELECHFANWPLDALDKVQMNLSDQTSLPPELTTLKEGIQVCVPLMITWRQPLPLLLLTAPTLPASEGSTSKATYSMAIPASTVLGGHVPVASTPPPARPAQGKASEPASQAISTVTVSRASHIAAPPPATTLGPDPKATLFAQLQADVPEVQHYVAEIAGNSPSGAAICCLYASH</sequence>
<evidence type="ECO:0000313" key="2">
    <source>
        <dbReference type="EMBL" id="KAF2260687.1"/>
    </source>
</evidence>
<reference evidence="3" key="1">
    <citation type="journal article" date="2020" name="Stud. Mycol.">
        <title>101 Dothideomycetes genomes: A test case for predicting lifestyles and emergence of pathogens.</title>
        <authorList>
            <person name="Haridas S."/>
            <person name="Albert R."/>
            <person name="Binder M."/>
            <person name="Bloem J."/>
            <person name="LaButti K."/>
            <person name="Salamov A."/>
            <person name="Andreopoulos B."/>
            <person name="Baker S."/>
            <person name="Barry K."/>
            <person name="Bills G."/>
            <person name="Bluhm B."/>
            <person name="Cannon C."/>
            <person name="Castanera R."/>
            <person name="Culley D."/>
            <person name="Daum C."/>
            <person name="Ezra D."/>
            <person name="Gonzalez J."/>
            <person name="Henrissat B."/>
            <person name="Kuo A."/>
            <person name="Liang C."/>
            <person name="Lipzen A."/>
            <person name="Lutzoni F."/>
            <person name="Magnuson J."/>
            <person name="Mondo S."/>
            <person name="Nolan M."/>
            <person name="Ohm R."/>
            <person name="Pangilinan J."/>
            <person name="Park H.-J."/>
            <person name="Ramirez L."/>
            <person name="Alfaro M."/>
            <person name="Sun H."/>
            <person name="Tritt A."/>
            <person name="Yoshinaga Y."/>
            <person name="Zwiers L.-H."/>
            <person name="Turgeon B."/>
            <person name="Goodwin S."/>
            <person name="Spatafora J."/>
            <person name="Crous P."/>
            <person name="Grigoriev I."/>
        </authorList>
    </citation>
    <scope>NUCLEOTIDE SEQUENCE [LARGE SCALE GENOMIC DNA]</scope>
    <source>
        <strain evidence="3">CBS 304.66</strain>
    </source>
</reference>
<evidence type="ECO:0000313" key="3">
    <source>
        <dbReference type="Proteomes" id="UP000800093"/>
    </source>
</evidence>
<protein>
    <submittedName>
        <fullName evidence="2">Uncharacterized protein</fullName>
    </submittedName>
</protein>
<evidence type="ECO:0000256" key="1">
    <source>
        <dbReference type="SAM" id="MobiDB-lite"/>
    </source>
</evidence>
<feature type="compositionally biased region" description="Polar residues" evidence="1">
    <location>
        <begin position="69"/>
        <end position="85"/>
    </location>
</feature>
<gene>
    <name evidence="2" type="ORF">CC78DRAFT_547331</name>
</gene>